<sequence length="150" mass="17938">MAPHTHLLESQTQIRIGAFEETAKTEEQEMEMEEQEKIKSIFFLIFFVFISLRSQIYSIENDQEELEEKIKTELFFLLLSTSLRPVIEKETRYSKKQKKKFFLSKGSLIEADETRRNGWEINLKSIFLSEMKKFSLFKKIKYQLHRLSTA</sequence>
<gene>
    <name evidence="1" type="ORF">BpHYR1_022344</name>
</gene>
<evidence type="ECO:0000313" key="1">
    <source>
        <dbReference type="EMBL" id="RNA42302.1"/>
    </source>
</evidence>
<organism evidence="1 2">
    <name type="scientific">Brachionus plicatilis</name>
    <name type="common">Marine rotifer</name>
    <name type="synonym">Brachionus muelleri</name>
    <dbReference type="NCBI Taxonomy" id="10195"/>
    <lineage>
        <taxon>Eukaryota</taxon>
        <taxon>Metazoa</taxon>
        <taxon>Spiralia</taxon>
        <taxon>Gnathifera</taxon>
        <taxon>Rotifera</taxon>
        <taxon>Eurotatoria</taxon>
        <taxon>Monogononta</taxon>
        <taxon>Pseudotrocha</taxon>
        <taxon>Ploima</taxon>
        <taxon>Brachionidae</taxon>
        <taxon>Brachionus</taxon>
    </lineage>
</organism>
<dbReference type="EMBL" id="REGN01000386">
    <property type="protein sequence ID" value="RNA42302.1"/>
    <property type="molecule type" value="Genomic_DNA"/>
</dbReference>
<keyword evidence="2" id="KW-1185">Reference proteome</keyword>
<comment type="caution">
    <text evidence="1">The sequence shown here is derived from an EMBL/GenBank/DDBJ whole genome shotgun (WGS) entry which is preliminary data.</text>
</comment>
<accession>A0A3M7T2P6</accession>
<evidence type="ECO:0000313" key="2">
    <source>
        <dbReference type="Proteomes" id="UP000276133"/>
    </source>
</evidence>
<protein>
    <submittedName>
        <fullName evidence="1">Uncharacterized protein</fullName>
    </submittedName>
</protein>
<name>A0A3M7T2P6_BRAPC</name>
<proteinExistence type="predicted"/>
<dbReference type="AlphaFoldDB" id="A0A3M7T2P6"/>
<dbReference type="Proteomes" id="UP000276133">
    <property type="component" value="Unassembled WGS sequence"/>
</dbReference>
<reference evidence="1 2" key="1">
    <citation type="journal article" date="2018" name="Sci. Rep.">
        <title>Genomic signatures of local adaptation to the degree of environmental predictability in rotifers.</title>
        <authorList>
            <person name="Franch-Gras L."/>
            <person name="Hahn C."/>
            <person name="Garcia-Roger E.M."/>
            <person name="Carmona M.J."/>
            <person name="Serra M."/>
            <person name="Gomez A."/>
        </authorList>
    </citation>
    <scope>NUCLEOTIDE SEQUENCE [LARGE SCALE GENOMIC DNA]</scope>
    <source>
        <strain evidence="1">HYR1</strain>
    </source>
</reference>